<keyword evidence="7" id="KW-1185">Reference proteome</keyword>
<keyword evidence="2" id="KW-0547">Nucleotide-binding</keyword>
<organism evidence="6 7">
    <name type="scientific">Astyanax mexicanus</name>
    <name type="common">Blind cave fish</name>
    <name type="synonym">Astyanax fasciatus mexicanus</name>
    <dbReference type="NCBI Taxonomy" id="7994"/>
    <lineage>
        <taxon>Eukaryota</taxon>
        <taxon>Metazoa</taxon>
        <taxon>Chordata</taxon>
        <taxon>Craniata</taxon>
        <taxon>Vertebrata</taxon>
        <taxon>Euteleostomi</taxon>
        <taxon>Actinopterygii</taxon>
        <taxon>Neopterygii</taxon>
        <taxon>Teleostei</taxon>
        <taxon>Ostariophysi</taxon>
        <taxon>Characiformes</taxon>
        <taxon>Characoidei</taxon>
        <taxon>Acestrorhamphidae</taxon>
        <taxon>Acestrorhamphinae</taxon>
        <taxon>Astyanax</taxon>
    </lineage>
</organism>
<evidence type="ECO:0000256" key="2">
    <source>
        <dbReference type="ARBA" id="ARBA00022741"/>
    </source>
</evidence>
<dbReference type="AlphaFoldDB" id="A0A3B1KCI0"/>
<keyword evidence="3" id="KW-0342">GTP-binding</keyword>
<reference evidence="7" key="2">
    <citation type="journal article" date="2014" name="Nat. Commun.">
        <title>The cavefish genome reveals candidate genes for eye loss.</title>
        <authorList>
            <person name="McGaugh S.E."/>
            <person name="Gross J.B."/>
            <person name="Aken B."/>
            <person name="Blin M."/>
            <person name="Borowsky R."/>
            <person name="Chalopin D."/>
            <person name="Hinaux H."/>
            <person name="Jeffery W.R."/>
            <person name="Keene A."/>
            <person name="Ma L."/>
            <person name="Minx P."/>
            <person name="Murphy D."/>
            <person name="O'Quin K.E."/>
            <person name="Retaux S."/>
            <person name="Rohner N."/>
            <person name="Searle S.M."/>
            <person name="Stahl B.A."/>
            <person name="Tabin C."/>
            <person name="Volff J.N."/>
            <person name="Yoshizawa M."/>
            <person name="Warren W.C."/>
        </authorList>
    </citation>
    <scope>NUCLEOTIDE SEQUENCE [LARGE SCALE GENOMIC DNA]</scope>
    <source>
        <strain evidence="7">female</strain>
    </source>
</reference>
<dbReference type="GeneTree" id="ENSGT01120000271858"/>
<dbReference type="CDD" id="cd01852">
    <property type="entry name" value="AIG1"/>
    <property type="match status" value="1"/>
</dbReference>
<dbReference type="FunFam" id="3.40.50.300:FF:000366">
    <property type="entry name" value="GTPase, IMAP family member 2"/>
    <property type="match status" value="1"/>
</dbReference>
<dbReference type="Pfam" id="PF04548">
    <property type="entry name" value="AIG1"/>
    <property type="match status" value="1"/>
</dbReference>
<dbReference type="GO" id="GO:0005525">
    <property type="term" value="F:GTP binding"/>
    <property type="evidence" value="ECO:0007669"/>
    <property type="project" value="UniProtKB-KW"/>
</dbReference>
<reference evidence="7" key="1">
    <citation type="submission" date="2013-03" db="EMBL/GenBank/DDBJ databases">
        <authorList>
            <person name="Jeffery W."/>
            <person name="Warren W."/>
            <person name="Wilson R.K."/>
        </authorList>
    </citation>
    <scope>NUCLEOTIDE SEQUENCE</scope>
    <source>
        <strain evidence="7">female</strain>
    </source>
</reference>
<dbReference type="Gene3D" id="3.40.50.300">
    <property type="entry name" value="P-loop containing nucleotide triphosphate hydrolases"/>
    <property type="match status" value="1"/>
</dbReference>
<evidence type="ECO:0000256" key="3">
    <source>
        <dbReference type="ARBA" id="ARBA00023134"/>
    </source>
</evidence>
<dbReference type="InParanoid" id="A0A3B1KCI0"/>
<feature type="coiled-coil region" evidence="4">
    <location>
        <begin position="235"/>
        <end position="355"/>
    </location>
</feature>
<evidence type="ECO:0000313" key="6">
    <source>
        <dbReference type="Ensembl" id="ENSAMXP00000051404.1"/>
    </source>
</evidence>
<dbReference type="Bgee" id="ENSAMXG00000032276">
    <property type="expression patterns" value="Expressed in intestine and 2 other cell types or tissues"/>
</dbReference>
<evidence type="ECO:0000256" key="1">
    <source>
        <dbReference type="ARBA" id="ARBA00008535"/>
    </source>
</evidence>
<reference evidence="6" key="3">
    <citation type="submission" date="2025-08" db="UniProtKB">
        <authorList>
            <consortium name="Ensembl"/>
        </authorList>
    </citation>
    <scope>IDENTIFICATION</scope>
</reference>
<proteinExistence type="inferred from homology"/>
<evidence type="ECO:0000313" key="7">
    <source>
        <dbReference type="Proteomes" id="UP000018467"/>
    </source>
</evidence>
<evidence type="ECO:0000259" key="5">
    <source>
        <dbReference type="PROSITE" id="PS51720"/>
    </source>
</evidence>
<dbReference type="STRING" id="7994.ENSAMXP00000051404"/>
<dbReference type="InterPro" id="IPR027417">
    <property type="entry name" value="P-loop_NTPase"/>
</dbReference>
<sequence length="414" mass="47468">MYAEAQVETQLKYKSEIKDPKKNIHNLEENKHQTQESFSDTGDLRIVLLGKTGVGKSATGNTILQKEVFKELLCANAVTSVCQKESAVRQRRVTVIDTPGLFDTSISNKEIIKEIVKCITMAAPGPHVFLLVLTVGRFTQEEKEAVKMIQDLFGEESRRYTMVLFTRGDDLSKMSIEDYIKDSEHLQNIINQCGNRYHVFNNKNTEDQTQVTDLLEKIDSMVAVNGGSCYTNEMFQKVEKALQEEQERILKEKKEEIEKEKEELRAKHEAELEKLKKMMEEERKNLENEKRKKEEEFQKREAQIKETNEKRKKELYKKLKEQREAFKKEMEVKEQNQNKQMNKDLQYQIEKYERKKEKIWKQAEENARREAENVFFAKLAAGPAGGAALGALVGGRVAGPVGVAIGALIGAAVG</sequence>
<dbReference type="Ensembl" id="ENSAMXT00000053141.1">
    <property type="protein sequence ID" value="ENSAMXP00000051404.1"/>
    <property type="gene ID" value="ENSAMXG00000032276.1"/>
</dbReference>
<dbReference type="Proteomes" id="UP000018467">
    <property type="component" value="Unassembled WGS sequence"/>
</dbReference>
<reference evidence="6" key="4">
    <citation type="submission" date="2025-09" db="UniProtKB">
        <authorList>
            <consortium name="Ensembl"/>
        </authorList>
    </citation>
    <scope>IDENTIFICATION</scope>
</reference>
<keyword evidence="4" id="KW-0175">Coiled coil</keyword>
<evidence type="ECO:0000256" key="4">
    <source>
        <dbReference type="SAM" id="Coils"/>
    </source>
</evidence>
<feature type="domain" description="AIG1-type G" evidence="5">
    <location>
        <begin position="41"/>
        <end position="239"/>
    </location>
</feature>
<dbReference type="InterPro" id="IPR045058">
    <property type="entry name" value="GIMA/IAN/Toc"/>
</dbReference>
<dbReference type="PROSITE" id="PS51720">
    <property type="entry name" value="G_AIG1"/>
    <property type="match status" value="1"/>
</dbReference>
<protein>
    <recommendedName>
        <fullName evidence="5">AIG1-type G domain-containing protein</fullName>
    </recommendedName>
</protein>
<dbReference type="InterPro" id="IPR006703">
    <property type="entry name" value="G_AIG1"/>
</dbReference>
<comment type="similarity">
    <text evidence="1">Belongs to the TRAFAC class TrmE-Era-EngA-EngB-Septin-like GTPase superfamily. AIG1/Toc34/Toc159-like paraseptin GTPase family. IAN subfamily.</text>
</comment>
<dbReference type="PANTHER" id="PTHR10903">
    <property type="entry name" value="GTPASE, IMAP FAMILY MEMBER-RELATED"/>
    <property type="match status" value="1"/>
</dbReference>
<name>A0A3B1KCI0_ASTMX</name>
<accession>A0A3B1KCI0</accession>
<dbReference type="SUPFAM" id="SSF52540">
    <property type="entry name" value="P-loop containing nucleoside triphosphate hydrolases"/>
    <property type="match status" value="1"/>
</dbReference>
<dbReference type="PANTHER" id="PTHR10903:SF188">
    <property type="entry name" value="GTPASE IMAP FAMILY MEMBER 2-LIKE-RELATED"/>
    <property type="match status" value="1"/>
</dbReference>